<dbReference type="Gene3D" id="1.10.510.10">
    <property type="entry name" value="Transferase(Phosphotransferase) domain 1"/>
    <property type="match status" value="1"/>
</dbReference>
<keyword evidence="1" id="KW-0547">Nucleotide-binding</keyword>
<dbReference type="PRINTS" id="PR00109">
    <property type="entry name" value="TYRKINASE"/>
</dbReference>
<dbReference type="InterPro" id="IPR020635">
    <property type="entry name" value="Tyr_kinase_cat_dom"/>
</dbReference>
<accession>A0AAV5WFB8</accession>
<dbReference type="SUPFAM" id="SSF56112">
    <property type="entry name" value="Protein kinase-like (PK-like)"/>
    <property type="match status" value="1"/>
</dbReference>
<dbReference type="AlphaFoldDB" id="A0AAV5WFB8"/>
<dbReference type="PROSITE" id="PS50011">
    <property type="entry name" value="PROTEIN_KINASE_DOM"/>
    <property type="match status" value="1"/>
</dbReference>
<feature type="non-terminal residue" evidence="4">
    <location>
        <position position="291"/>
    </location>
</feature>
<feature type="domain" description="Protein kinase" evidence="3">
    <location>
        <begin position="1"/>
        <end position="231"/>
    </location>
</feature>
<dbReference type="Pfam" id="PF07714">
    <property type="entry name" value="PK_Tyr_Ser-Thr"/>
    <property type="match status" value="1"/>
</dbReference>
<dbReference type="Gene3D" id="3.30.200.20">
    <property type="entry name" value="Phosphorylase Kinase, domain 1"/>
    <property type="match status" value="1"/>
</dbReference>
<dbReference type="PROSITE" id="PS00109">
    <property type="entry name" value="PROTEIN_KINASE_TYR"/>
    <property type="match status" value="1"/>
</dbReference>
<comment type="caution">
    <text evidence="4">The sequence shown here is derived from an EMBL/GenBank/DDBJ whole genome shotgun (WGS) entry which is preliminary data.</text>
</comment>
<sequence length="291" mass="33575">ASEKNEFLREANLMLAVDHPNLVKLFGIAATRMPIQIVMELCNDTLLKKCEVHHNAWLYDIKEGQMSVAEKAGYCLDSARGLEYLHSCYIIHRDIAARNVLIRDGQAKISDFGLSIIGGMKKTKMSNMPTRWCAPETLAQGVYSFHTDVFSFGALIYEVFSFGRQPYTDYAFKQGMLRNFIVYGGQPGCNLRPIDPNTPYWIKEMIDRCRQRDCYARPLFPEIVRKLETQLGDKAPSIGLFVAMRERFQKFIVDMLSIADFSNKEEEYIKADLDWLQMHTSFEEYDDPEMQ</sequence>
<evidence type="ECO:0000313" key="5">
    <source>
        <dbReference type="Proteomes" id="UP001432322"/>
    </source>
</evidence>
<proteinExistence type="predicted"/>
<dbReference type="InterPro" id="IPR000719">
    <property type="entry name" value="Prot_kinase_dom"/>
</dbReference>
<dbReference type="GO" id="GO:0004713">
    <property type="term" value="F:protein tyrosine kinase activity"/>
    <property type="evidence" value="ECO:0007669"/>
    <property type="project" value="InterPro"/>
</dbReference>
<dbReference type="Proteomes" id="UP001432322">
    <property type="component" value="Unassembled WGS sequence"/>
</dbReference>
<evidence type="ECO:0000256" key="2">
    <source>
        <dbReference type="ARBA" id="ARBA00022840"/>
    </source>
</evidence>
<organism evidence="4 5">
    <name type="scientific">Pristionchus fissidentatus</name>
    <dbReference type="NCBI Taxonomy" id="1538716"/>
    <lineage>
        <taxon>Eukaryota</taxon>
        <taxon>Metazoa</taxon>
        <taxon>Ecdysozoa</taxon>
        <taxon>Nematoda</taxon>
        <taxon>Chromadorea</taxon>
        <taxon>Rhabditida</taxon>
        <taxon>Rhabditina</taxon>
        <taxon>Diplogasteromorpha</taxon>
        <taxon>Diplogasteroidea</taxon>
        <taxon>Neodiplogasteridae</taxon>
        <taxon>Pristionchus</taxon>
    </lineage>
</organism>
<dbReference type="SMART" id="SM00219">
    <property type="entry name" value="TyrKc"/>
    <property type="match status" value="1"/>
</dbReference>
<evidence type="ECO:0000256" key="1">
    <source>
        <dbReference type="ARBA" id="ARBA00022741"/>
    </source>
</evidence>
<dbReference type="InterPro" id="IPR050198">
    <property type="entry name" value="Non-receptor_tyrosine_kinases"/>
</dbReference>
<gene>
    <name evidence="4" type="ORF">PFISCL1PPCAC_20675</name>
</gene>
<dbReference type="InterPro" id="IPR008266">
    <property type="entry name" value="Tyr_kinase_AS"/>
</dbReference>
<name>A0AAV5WFB8_9BILA</name>
<dbReference type="PANTHER" id="PTHR24418">
    <property type="entry name" value="TYROSINE-PROTEIN KINASE"/>
    <property type="match status" value="1"/>
</dbReference>
<dbReference type="InterPro" id="IPR011009">
    <property type="entry name" value="Kinase-like_dom_sf"/>
</dbReference>
<dbReference type="EMBL" id="BTSY01000005">
    <property type="protein sequence ID" value="GMT29378.1"/>
    <property type="molecule type" value="Genomic_DNA"/>
</dbReference>
<evidence type="ECO:0000259" key="3">
    <source>
        <dbReference type="PROSITE" id="PS50011"/>
    </source>
</evidence>
<feature type="non-terminal residue" evidence="4">
    <location>
        <position position="1"/>
    </location>
</feature>
<evidence type="ECO:0000313" key="4">
    <source>
        <dbReference type="EMBL" id="GMT29378.1"/>
    </source>
</evidence>
<dbReference type="InterPro" id="IPR001245">
    <property type="entry name" value="Ser-Thr/Tyr_kinase_cat_dom"/>
</dbReference>
<dbReference type="GO" id="GO:0005524">
    <property type="term" value="F:ATP binding"/>
    <property type="evidence" value="ECO:0007669"/>
    <property type="project" value="UniProtKB-KW"/>
</dbReference>
<protein>
    <recommendedName>
        <fullName evidence="3">Protein kinase domain-containing protein</fullName>
    </recommendedName>
</protein>
<reference evidence="4" key="1">
    <citation type="submission" date="2023-10" db="EMBL/GenBank/DDBJ databases">
        <title>Genome assembly of Pristionchus species.</title>
        <authorList>
            <person name="Yoshida K."/>
            <person name="Sommer R.J."/>
        </authorList>
    </citation>
    <scope>NUCLEOTIDE SEQUENCE</scope>
    <source>
        <strain evidence="4">RS5133</strain>
    </source>
</reference>
<keyword evidence="2" id="KW-0067">ATP-binding</keyword>
<keyword evidence="5" id="KW-1185">Reference proteome</keyword>